<evidence type="ECO:0000313" key="5">
    <source>
        <dbReference type="Proteomes" id="UP000076420"/>
    </source>
</evidence>
<gene>
    <name evidence="4" type="primary">106071871</name>
</gene>
<dbReference type="OrthoDB" id="7761424at2759"/>
<name>A0A2C9M8S0_BIOGL</name>
<keyword evidence="1" id="KW-0863">Zinc-finger</keyword>
<feature type="compositionally biased region" description="Low complexity" evidence="2">
    <location>
        <begin position="163"/>
        <end position="200"/>
    </location>
</feature>
<dbReference type="SUPFAM" id="SSF57667">
    <property type="entry name" value="beta-beta-alpha zinc fingers"/>
    <property type="match status" value="1"/>
</dbReference>
<dbReference type="VEuPathDB" id="VectorBase:BGLB039752"/>
<dbReference type="EnsemblMetazoa" id="BGLB039752-RC">
    <property type="protein sequence ID" value="BGLB039752-PC"/>
    <property type="gene ID" value="BGLB039752"/>
</dbReference>
<reference evidence="4" key="1">
    <citation type="journal article" date="2004" name="J. Parasitol.">
        <title>The mitochondrial genome of Biomphalaria glabrata (Gastropoda: Basommatophora), intermediate host of Schistosoma mansoni.</title>
        <authorList>
            <person name="DeJong R.J."/>
            <person name="Emery A.M."/>
            <person name="Adema C.M."/>
        </authorList>
    </citation>
    <scope>NUCLEOTIDE SEQUENCE</scope>
    <source>
        <strain evidence="4">BB02</strain>
    </source>
</reference>
<dbReference type="EnsemblMetazoa" id="BGLB039752-RB">
    <property type="protein sequence ID" value="BGLB039752-PB"/>
    <property type="gene ID" value="BGLB039752"/>
</dbReference>
<feature type="compositionally biased region" description="Low complexity" evidence="2">
    <location>
        <begin position="437"/>
        <end position="455"/>
    </location>
</feature>
<evidence type="ECO:0000313" key="4">
    <source>
        <dbReference type="EnsemblMetazoa" id="BGLB039752-PC"/>
    </source>
</evidence>
<accession>A0A2C9M8S0</accession>
<dbReference type="PROSITE" id="PS50157">
    <property type="entry name" value="ZINC_FINGER_C2H2_2"/>
    <property type="match status" value="1"/>
</dbReference>
<dbReference type="VEuPathDB" id="VectorBase:BGLAX_045802"/>
<evidence type="ECO:0000259" key="3">
    <source>
        <dbReference type="PROSITE" id="PS50157"/>
    </source>
</evidence>
<protein>
    <recommendedName>
        <fullName evidence="3">C2H2-type domain-containing protein</fullName>
    </recommendedName>
</protein>
<evidence type="ECO:0000256" key="1">
    <source>
        <dbReference type="PROSITE-ProRule" id="PRU00042"/>
    </source>
</evidence>
<dbReference type="PROSITE" id="PS00028">
    <property type="entry name" value="ZINC_FINGER_C2H2_1"/>
    <property type="match status" value="1"/>
</dbReference>
<dbReference type="SMART" id="SM00355">
    <property type="entry name" value="ZnF_C2H2"/>
    <property type="match status" value="3"/>
</dbReference>
<dbReference type="Gene3D" id="3.30.160.60">
    <property type="entry name" value="Classic Zinc Finger"/>
    <property type="match status" value="1"/>
</dbReference>
<organism evidence="4 5">
    <name type="scientific">Biomphalaria glabrata</name>
    <name type="common">Bloodfluke planorb</name>
    <name type="synonym">Freshwater snail</name>
    <dbReference type="NCBI Taxonomy" id="6526"/>
    <lineage>
        <taxon>Eukaryota</taxon>
        <taxon>Metazoa</taxon>
        <taxon>Spiralia</taxon>
        <taxon>Lophotrochozoa</taxon>
        <taxon>Mollusca</taxon>
        <taxon>Gastropoda</taxon>
        <taxon>Heterobranchia</taxon>
        <taxon>Euthyneura</taxon>
        <taxon>Panpulmonata</taxon>
        <taxon>Hygrophila</taxon>
        <taxon>Lymnaeoidea</taxon>
        <taxon>Planorbidae</taxon>
        <taxon>Biomphalaria</taxon>
    </lineage>
</organism>
<keyword evidence="1" id="KW-0862">Zinc</keyword>
<dbReference type="EnsemblMetazoa" id="BGLB039752-RA">
    <property type="protein sequence ID" value="BGLB039752-PA"/>
    <property type="gene ID" value="BGLB039752"/>
</dbReference>
<feature type="region of interest" description="Disordered" evidence="2">
    <location>
        <begin position="689"/>
        <end position="712"/>
    </location>
</feature>
<feature type="region of interest" description="Disordered" evidence="2">
    <location>
        <begin position="160"/>
        <end position="208"/>
    </location>
</feature>
<reference evidence="4" key="3">
    <citation type="submission" date="2020-05" db="UniProtKB">
        <authorList>
            <consortium name="EnsemblMetazoa"/>
        </authorList>
    </citation>
    <scope>IDENTIFICATION</scope>
    <source>
        <strain evidence="4">BB02</strain>
    </source>
</reference>
<sequence length="992" mass="110795">MPRTSSYQQYIFNFNTKCSNLAKQCQAHNHCPENVSSLAQHGGHLNLCTRFPDPPCTDVYETVFFNEDDQVEFNEQCYTQNPMNTLQSSGLQDFASFCVSARAPNNSNNNNTSFNWKTNKPRSSIEKYYAMVNGVNRNVITTMNIKENHQNDRFANIIGCQTPSSQQPLNSSQQPLNSSQQPLNSSQQPLNSNQHSLNSSKQFSNSNLEYTNNNQKSLVSSEKYLNSSKQSLNSIQQIAIAPNKRKQWPNGTLSTHQSKTDVCGQKRTRNELLLEQLLLTPPLSNNILSSLETVDKQNECDMKRNLSHSQNITQGLPSTQTYGNLAEVEAAVVYHEIDFIKPCNQSMKLPLILPPEQSTGLSCRESQVELLKDISNEYSSDEELSEDTIIIFDQEYSFETSTSESLELDRNQQDLPEDELNSRNLVSREITQPADRLPTLSSISLSSTETSKSPPQNETKSKIIQFSVNVESKSPDNLEKSSHRPFNLDKNFVNIAHINYDEDKKFSAKEGDRLLNSWWNANKESFPVVYSNVNNEIHCKVEIVDQSFVPSKTMVTTCNSTSTERNDTATLSGDINVSGTSSLHVGMSTQATTSEAMVKLFAAEQIAVTKSSSVHETTALLHSIKTVEDINVSGLKTSVSRNVVSGRKYVSEPKAALDQTKLLESRMAPDLATVSREIRPMSVAGLVNVSKSSTTPNPDSIPSSQVLPRQTNQSTSSVVAPFLVSTSFDGSIAASFENPTSKTITPSIHNSQTVPTSTSLRLTAADSVATRHTAIKKFTSLVKNKPKPIDKKMTRSSTRQNRQCATFNYTGLGNITPGKSKGMVFENILPMTSRSRCQAVQTDTFAVKPTSLARNTADHNKTVPRRKSMDVKAAKLKSSCLQATTYSCNLCSYKSNELRNFRCHAQQCEAKEGLLPVEVDSWRLRCRRCGYISSGQEDLTNHFIKHQFQKRFLCGYCDQEFDQKVNVVEHILKVHQQSIIFYDREVYGQFSS</sequence>
<dbReference type="RefSeq" id="XP_013087542.2">
    <property type="nucleotide sequence ID" value="XM_013232088.2"/>
</dbReference>
<dbReference type="KEGG" id="bgt:106071871"/>
<dbReference type="InterPro" id="IPR013087">
    <property type="entry name" value="Znf_C2H2_type"/>
</dbReference>
<dbReference type="InterPro" id="IPR036236">
    <property type="entry name" value="Znf_C2H2_sf"/>
</dbReference>
<evidence type="ECO:0000256" key="2">
    <source>
        <dbReference type="SAM" id="MobiDB-lite"/>
    </source>
</evidence>
<feature type="domain" description="C2H2-type" evidence="3">
    <location>
        <begin position="952"/>
        <end position="975"/>
    </location>
</feature>
<dbReference type="RefSeq" id="XP_013087543.2">
    <property type="nucleotide sequence ID" value="XM_013232089.2"/>
</dbReference>
<feature type="region of interest" description="Disordered" evidence="2">
    <location>
        <begin position="402"/>
        <end position="461"/>
    </location>
</feature>
<proteinExistence type="predicted"/>
<reference evidence="4" key="2">
    <citation type="submission" date="2013-03" db="EMBL/GenBank/DDBJ databases">
        <title>Sequence assembly of the Biomphalaria glabrata genome version 4.3.</title>
        <authorList>
            <person name="Warren W."/>
            <person name="Wilson R.K."/>
            <person name="Hillier L.W."/>
            <person name="Minx P."/>
        </authorList>
    </citation>
    <scope>NUCLEOTIDE SEQUENCE</scope>
    <source>
        <strain evidence="4">BB02</strain>
    </source>
</reference>
<dbReference type="GO" id="GO:0008270">
    <property type="term" value="F:zinc ion binding"/>
    <property type="evidence" value="ECO:0007669"/>
    <property type="project" value="UniProtKB-KW"/>
</dbReference>
<dbReference type="AlphaFoldDB" id="A0A2C9M8S0"/>
<dbReference type="Proteomes" id="UP000076420">
    <property type="component" value="Unassembled WGS sequence"/>
</dbReference>
<keyword evidence="1" id="KW-0479">Metal-binding</keyword>